<dbReference type="InterPro" id="IPR000843">
    <property type="entry name" value="HTH_LacI"/>
</dbReference>
<dbReference type="InterPro" id="IPR046335">
    <property type="entry name" value="LacI/GalR-like_sensor"/>
</dbReference>
<comment type="caution">
    <text evidence="5">The sequence shown here is derived from an EMBL/GenBank/DDBJ whole genome shotgun (WGS) entry which is preliminary data.</text>
</comment>
<dbReference type="Proteomes" id="UP000642809">
    <property type="component" value="Unassembled WGS sequence"/>
</dbReference>
<reference evidence="5" key="2">
    <citation type="submission" date="2020-09" db="EMBL/GenBank/DDBJ databases">
        <authorList>
            <person name="Sun Q."/>
            <person name="Kim S."/>
        </authorList>
    </citation>
    <scope>NUCLEOTIDE SEQUENCE</scope>
    <source>
        <strain evidence="5">KCTC 23224</strain>
    </source>
</reference>
<evidence type="ECO:0000259" key="4">
    <source>
        <dbReference type="PROSITE" id="PS50932"/>
    </source>
</evidence>
<feature type="domain" description="HTH lacI-type" evidence="4">
    <location>
        <begin position="4"/>
        <end position="58"/>
    </location>
</feature>
<sequence length="337" mass="37702">MSEITIKYLAQKLNLATSTVSRALNDSHEISETTKRKVTELAKALNFQPNAYAKGLRQQKTKTIGIIVPDRVNPFFNLVIEGAESICRANGYSLIAYNSYEDVEQEKKIVYGLLGGKVDAVIMSLADEEKEAQHLEWLRERNIPVIFFDRVAQHLEGFKFTTNDQESSYLGTKHLLEKGCKKVIYLGLSHTSSVGAARREGFIQAHQELGKALDPACLMEMGHNDKENQEILEKMFFKLTRPDGVLAAAEKLGLAAYRALIKTRIKVPDQVRVVSFTNMQMADLLNPPLSTIAQPAFDMGSACALELIKGLKDKKVDLSEEKRIIIPSVFTPRESSR</sequence>
<dbReference type="InterPro" id="IPR028082">
    <property type="entry name" value="Peripla_BP_I"/>
</dbReference>
<dbReference type="Pfam" id="PF00356">
    <property type="entry name" value="LacI"/>
    <property type="match status" value="1"/>
</dbReference>
<dbReference type="InterPro" id="IPR010982">
    <property type="entry name" value="Lambda_DNA-bd_dom_sf"/>
</dbReference>
<organism evidence="5 6">
    <name type="scientific">Mongoliitalea lutea</name>
    <dbReference type="NCBI Taxonomy" id="849756"/>
    <lineage>
        <taxon>Bacteria</taxon>
        <taxon>Pseudomonadati</taxon>
        <taxon>Bacteroidota</taxon>
        <taxon>Cytophagia</taxon>
        <taxon>Cytophagales</taxon>
        <taxon>Cyclobacteriaceae</taxon>
        <taxon>Mongoliitalea</taxon>
    </lineage>
</organism>
<dbReference type="SUPFAM" id="SSF47413">
    <property type="entry name" value="lambda repressor-like DNA-binding domains"/>
    <property type="match status" value="1"/>
</dbReference>
<dbReference type="Gene3D" id="1.10.260.40">
    <property type="entry name" value="lambda repressor-like DNA-binding domains"/>
    <property type="match status" value="1"/>
</dbReference>
<dbReference type="EMBL" id="BMYF01000011">
    <property type="protein sequence ID" value="GHB38748.1"/>
    <property type="molecule type" value="Genomic_DNA"/>
</dbReference>
<keyword evidence="3" id="KW-0804">Transcription</keyword>
<dbReference type="CDD" id="cd06267">
    <property type="entry name" value="PBP1_LacI_sugar_binding-like"/>
    <property type="match status" value="1"/>
</dbReference>
<dbReference type="SUPFAM" id="SSF53822">
    <property type="entry name" value="Periplasmic binding protein-like I"/>
    <property type="match status" value="1"/>
</dbReference>
<dbReference type="RefSeq" id="WP_189581601.1">
    <property type="nucleotide sequence ID" value="NZ_BMYF01000011.1"/>
</dbReference>
<keyword evidence="1" id="KW-0805">Transcription regulation</keyword>
<dbReference type="PANTHER" id="PTHR30146:SF109">
    <property type="entry name" value="HTH-TYPE TRANSCRIPTIONAL REGULATOR GALS"/>
    <property type="match status" value="1"/>
</dbReference>
<keyword evidence="2" id="KW-0238">DNA-binding</keyword>
<dbReference type="GO" id="GO:0000976">
    <property type="term" value="F:transcription cis-regulatory region binding"/>
    <property type="evidence" value="ECO:0007669"/>
    <property type="project" value="TreeGrafter"/>
</dbReference>
<evidence type="ECO:0000313" key="5">
    <source>
        <dbReference type="EMBL" id="GHB38748.1"/>
    </source>
</evidence>
<name>A0A8J3CYG2_9BACT</name>
<protein>
    <submittedName>
        <fullName evidence="5">LacI family transcriptional regulator</fullName>
    </submittedName>
</protein>
<evidence type="ECO:0000256" key="2">
    <source>
        <dbReference type="ARBA" id="ARBA00023125"/>
    </source>
</evidence>
<dbReference type="AlphaFoldDB" id="A0A8J3CYG2"/>
<evidence type="ECO:0000313" key="6">
    <source>
        <dbReference type="Proteomes" id="UP000642809"/>
    </source>
</evidence>
<accession>A0A8J3CYG2</accession>
<dbReference type="PROSITE" id="PS50932">
    <property type="entry name" value="HTH_LACI_2"/>
    <property type="match status" value="1"/>
</dbReference>
<evidence type="ECO:0000256" key="1">
    <source>
        <dbReference type="ARBA" id="ARBA00023015"/>
    </source>
</evidence>
<dbReference type="Gene3D" id="3.40.50.2300">
    <property type="match status" value="2"/>
</dbReference>
<dbReference type="Pfam" id="PF13377">
    <property type="entry name" value="Peripla_BP_3"/>
    <property type="match status" value="1"/>
</dbReference>
<dbReference type="GO" id="GO:0003700">
    <property type="term" value="F:DNA-binding transcription factor activity"/>
    <property type="evidence" value="ECO:0007669"/>
    <property type="project" value="TreeGrafter"/>
</dbReference>
<reference evidence="5" key="1">
    <citation type="journal article" date="2014" name="Int. J. Syst. Evol. Microbiol.">
        <title>Complete genome sequence of Corynebacterium casei LMG S-19264T (=DSM 44701T), isolated from a smear-ripened cheese.</title>
        <authorList>
            <consortium name="US DOE Joint Genome Institute (JGI-PGF)"/>
            <person name="Walter F."/>
            <person name="Albersmeier A."/>
            <person name="Kalinowski J."/>
            <person name="Ruckert C."/>
        </authorList>
    </citation>
    <scope>NUCLEOTIDE SEQUENCE</scope>
    <source>
        <strain evidence="5">KCTC 23224</strain>
    </source>
</reference>
<evidence type="ECO:0000256" key="3">
    <source>
        <dbReference type="ARBA" id="ARBA00023163"/>
    </source>
</evidence>
<gene>
    <name evidence="5" type="ORF">GCM10008106_19940</name>
</gene>
<keyword evidence="6" id="KW-1185">Reference proteome</keyword>
<dbReference type="PANTHER" id="PTHR30146">
    <property type="entry name" value="LACI-RELATED TRANSCRIPTIONAL REPRESSOR"/>
    <property type="match status" value="1"/>
</dbReference>
<proteinExistence type="predicted"/>
<dbReference type="SMART" id="SM00354">
    <property type="entry name" value="HTH_LACI"/>
    <property type="match status" value="1"/>
</dbReference>
<dbReference type="CDD" id="cd01392">
    <property type="entry name" value="HTH_LacI"/>
    <property type="match status" value="1"/>
</dbReference>